<dbReference type="PROSITE" id="PS50181">
    <property type="entry name" value="FBOX"/>
    <property type="match status" value="1"/>
</dbReference>
<feature type="domain" description="F-box" evidence="1">
    <location>
        <begin position="12"/>
        <end position="57"/>
    </location>
</feature>
<sequence length="560" mass="63177">MSTTAVKFSSTVVYPMTLPNELWLSIFEYLPSQSLRSVVLTSKGFHAIATRLLYRHLILTSPTSFITAYSVLSSIQPSPRALLLGISPLVERTVEQLKEAVAVVSLAETDDWTPVPVNRQSNRYRFFQVKDAYQPRFLADATVYDNLLTQVASFASLRQLVFRGMLLPRDLHSILRDLPNLRDLAVVHCTVHFAGVYIDVDHTSLKLQSLTLLDIRAVFPSNDDDTNPRNPRTRLRMLAKVPTIRTLTYDHTVWLHRIFTSSSPSPPLTALDVKFPIHKDRPRAPPGFISFLETLPSLRTLILRNHVPALSLSPRALPALCAISAPLSTISSICPGRSIIKLDIRDEAVLTPLYQAFAEVHSHLSRVQEFSLFVGDWDDEVVLAIVARFPNLTKLQVRYARGAPSEDTILGMGSRTLYALPHLVSAHIFCIPLLPPPQSLLEVRKRDDDTVYGAPGIGDTYFENMHNVDTVTDTLLEGVRSLQQLPFSQNISEDFMDEQEPRMSEPFDDYTRELVIAWNRTCPGLRTVQLHPGWVWRRADRIDHWAARPCESSIWGDVFG</sequence>
<dbReference type="STRING" id="930992.A0A0D0BG97"/>
<reference evidence="2 3" key="1">
    <citation type="submission" date="2014-04" db="EMBL/GenBank/DDBJ databases">
        <authorList>
            <consortium name="DOE Joint Genome Institute"/>
            <person name="Kuo A."/>
            <person name="Ruytinx J."/>
            <person name="Rineau F."/>
            <person name="Colpaert J."/>
            <person name="Kohler A."/>
            <person name="Nagy L.G."/>
            <person name="Floudas D."/>
            <person name="Copeland A."/>
            <person name="Barry K.W."/>
            <person name="Cichocki N."/>
            <person name="Veneault-Fourrey C."/>
            <person name="LaButti K."/>
            <person name="Lindquist E.A."/>
            <person name="Lipzen A."/>
            <person name="Lundell T."/>
            <person name="Morin E."/>
            <person name="Murat C."/>
            <person name="Sun H."/>
            <person name="Tunlid A."/>
            <person name="Henrissat B."/>
            <person name="Grigoriev I.V."/>
            <person name="Hibbett D.S."/>
            <person name="Martin F."/>
            <person name="Nordberg H.P."/>
            <person name="Cantor M.N."/>
            <person name="Hua S.X."/>
        </authorList>
    </citation>
    <scope>NUCLEOTIDE SEQUENCE [LARGE SCALE GENOMIC DNA]</scope>
    <source>
        <strain evidence="2 3">UH-Slu-Lm8-n1</strain>
    </source>
</reference>
<dbReference type="Pfam" id="PF12937">
    <property type="entry name" value="F-box-like"/>
    <property type="match status" value="1"/>
</dbReference>
<dbReference type="OrthoDB" id="5354526at2759"/>
<dbReference type="SUPFAM" id="SSF81383">
    <property type="entry name" value="F-box domain"/>
    <property type="match status" value="1"/>
</dbReference>
<protein>
    <submittedName>
        <fullName evidence="2">Unplaced genomic scaffold CY34scaffold_112, whole genome shotgun sequence</fullName>
    </submittedName>
</protein>
<dbReference type="Gene3D" id="1.20.1280.50">
    <property type="match status" value="1"/>
</dbReference>
<dbReference type="SUPFAM" id="SSF52047">
    <property type="entry name" value="RNI-like"/>
    <property type="match status" value="1"/>
</dbReference>
<organism evidence="2 3">
    <name type="scientific">Suillus luteus UH-Slu-Lm8-n1</name>
    <dbReference type="NCBI Taxonomy" id="930992"/>
    <lineage>
        <taxon>Eukaryota</taxon>
        <taxon>Fungi</taxon>
        <taxon>Dikarya</taxon>
        <taxon>Basidiomycota</taxon>
        <taxon>Agaricomycotina</taxon>
        <taxon>Agaricomycetes</taxon>
        <taxon>Agaricomycetidae</taxon>
        <taxon>Boletales</taxon>
        <taxon>Suillineae</taxon>
        <taxon>Suillaceae</taxon>
        <taxon>Suillus</taxon>
    </lineage>
</organism>
<reference evidence="3" key="2">
    <citation type="submission" date="2015-01" db="EMBL/GenBank/DDBJ databases">
        <title>Evolutionary Origins and Diversification of the Mycorrhizal Mutualists.</title>
        <authorList>
            <consortium name="DOE Joint Genome Institute"/>
            <consortium name="Mycorrhizal Genomics Consortium"/>
            <person name="Kohler A."/>
            <person name="Kuo A."/>
            <person name="Nagy L.G."/>
            <person name="Floudas D."/>
            <person name="Copeland A."/>
            <person name="Barry K.W."/>
            <person name="Cichocki N."/>
            <person name="Veneault-Fourrey C."/>
            <person name="LaButti K."/>
            <person name="Lindquist E.A."/>
            <person name="Lipzen A."/>
            <person name="Lundell T."/>
            <person name="Morin E."/>
            <person name="Murat C."/>
            <person name="Riley R."/>
            <person name="Ohm R."/>
            <person name="Sun H."/>
            <person name="Tunlid A."/>
            <person name="Henrissat B."/>
            <person name="Grigoriev I.V."/>
            <person name="Hibbett D.S."/>
            <person name="Martin F."/>
        </authorList>
    </citation>
    <scope>NUCLEOTIDE SEQUENCE [LARGE SCALE GENOMIC DNA]</scope>
    <source>
        <strain evidence="3">UH-Slu-Lm8-n1</strain>
    </source>
</reference>
<dbReference type="HOGENOM" id="CLU_021923_0_0_1"/>
<evidence type="ECO:0000313" key="3">
    <source>
        <dbReference type="Proteomes" id="UP000054485"/>
    </source>
</evidence>
<dbReference type="Gene3D" id="3.80.10.10">
    <property type="entry name" value="Ribonuclease Inhibitor"/>
    <property type="match status" value="1"/>
</dbReference>
<evidence type="ECO:0000259" key="1">
    <source>
        <dbReference type="PROSITE" id="PS50181"/>
    </source>
</evidence>
<dbReference type="InterPro" id="IPR032675">
    <property type="entry name" value="LRR_dom_sf"/>
</dbReference>
<gene>
    <name evidence="2" type="ORF">CY34DRAFT_805114</name>
</gene>
<dbReference type="InterPro" id="IPR036047">
    <property type="entry name" value="F-box-like_dom_sf"/>
</dbReference>
<keyword evidence="3" id="KW-1185">Reference proteome</keyword>
<dbReference type="SMART" id="SM00256">
    <property type="entry name" value="FBOX"/>
    <property type="match status" value="1"/>
</dbReference>
<dbReference type="EMBL" id="KN835243">
    <property type="protein sequence ID" value="KIK42283.1"/>
    <property type="molecule type" value="Genomic_DNA"/>
</dbReference>
<name>A0A0D0BG97_9AGAM</name>
<proteinExistence type="predicted"/>
<evidence type="ECO:0000313" key="2">
    <source>
        <dbReference type="EMBL" id="KIK42283.1"/>
    </source>
</evidence>
<accession>A0A0D0BG97</accession>
<dbReference type="InParanoid" id="A0A0D0BG97"/>
<dbReference type="AlphaFoldDB" id="A0A0D0BG97"/>
<dbReference type="InterPro" id="IPR001810">
    <property type="entry name" value="F-box_dom"/>
</dbReference>
<dbReference type="Proteomes" id="UP000054485">
    <property type="component" value="Unassembled WGS sequence"/>
</dbReference>